<evidence type="ECO:0000313" key="3">
    <source>
        <dbReference type="Proteomes" id="UP000703661"/>
    </source>
</evidence>
<keyword evidence="3" id="KW-1185">Reference proteome</keyword>
<dbReference type="InterPro" id="IPR016181">
    <property type="entry name" value="Acyl_CoA_acyltransferase"/>
</dbReference>
<proteinExistence type="predicted"/>
<evidence type="ECO:0000256" key="1">
    <source>
        <dbReference type="SAM" id="MobiDB-lite"/>
    </source>
</evidence>
<protein>
    <submittedName>
        <fullName evidence="2">Uncharacterized protein</fullName>
    </submittedName>
</protein>
<dbReference type="AlphaFoldDB" id="A0A9P6MPA1"/>
<gene>
    <name evidence="2" type="ORF">BGZ80_003401</name>
</gene>
<dbReference type="OrthoDB" id="2321175at2759"/>
<dbReference type="EMBL" id="JAAAID010001899">
    <property type="protein sequence ID" value="KAG0008464.1"/>
    <property type="molecule type" value="Genomic_DNA"/>
</dbReference>
<evidence type="ECO:0000313" key="2">
    <source>
        <dbReference type="EMBL" id="KAG0008464.1"/>
    </source>
</evidence>
<dbReference type="Pfam" id="PF13527">
    <property type="entry name" value="Acetyltransf_9"/>
    <property type="match status" value="1"/>
</dbReference>
<organism evidence="2 3">
    <name type="scientific">Entomortierella chlamydospora</name>
    <dbReference type="NCBI Taxonomy" id="101097"/>
    <lineage>
        <taxon>Eukaryota</taxon>
        <taxon>Fungi</taxon>
        <taxon>Fungi incertae sedis</taxon>
        <taxon>Mucoromycota</taxon>
        <taxon>Mortierellomycotina</taxon>
        <taxon>Mortierellomycetes</taxon>
        <taxon>Mortierellales</taxon>
        <taxon>Mortierellaceae</taxon>
        <taxon>Entomortierella</taxon>
    </lineage>
</organism>
<comment type="caution">
    <text evidence="2">The sequence shown here is derived from an EMBL/GenBank/DDBJ whole genome shotgun (WGS) entry which is preliminary data.</text>
</comment>
<dbReference type="Proteomes" id="UP000703661">
    <property type="component" value="Unassembled WGS sequence"/>
</dbReference>
<sequence length="547" mass="61887">MTVEEFFPQTSQRKVIDIGNGLIMRWSTKKDTENISLLVEDAFRWLPAGDPFPQDKVPGPNEFMRAAVRRLLSGKSSIASEFDFALVEDTRREEGKNPIVSCVSLQRHEAYYGSTVLTFGMLELIATDTEYRNKGLVRRLLLDMVHPESEARGDVLQFIPGIPNFYRQFGYDYGLYCYPAARIENADIIPPLGKDKSEPYILRQAKLDDIDYLVQMSKPEVLHNNTTIANIYTRRYWQYTVHDAIEDKQHRFDADRETNIITEVESGKPIGFTIASHNIFGPQLEALSLDEGLASHMEVKDSVLRQLFDQARIRQDLKAKAYEAAQEEKRKTEAEPEKTTEVGDGQKKKIDNDDDAKAAPVSNQTKPGPLSYGINLPGRHPLCTLLGSMAKRSPIGYGLYTRIHSYPNFIKAVTPELEKRLADSALAGVTGRLRLNFYRKVEGSSGKGLEIVFEKGKIVDAKEWDSPSPEKALEERMAWKMEDNAPVLYSAGFAPLTFTNLLTGKDSLDDLVRAYGECGVRNDATTLLLNTLFPKSQYQHHFDIFIW</sequence>
<feature type="compositionally biased region" description="Basic and acidic residues" evidence="1">
    <location>
        <begin position="326"/>
        <end position="357"/>
    </location>
</feature>
<dbReference type="Gene3D" id="3.40.630.30">
    <property type="match status" value="1"/>
</dbReference>
<reference evidence="2" key="1">
    <citation type="journal article" date="2020" name="Fungal Divers.">
        <title>Resolving the Mortierellaceae phylogeny through synthesis of multi-gene phylogenetics and phylogenomics.</title>
        <authorList>
            <person name="Vandepol N."/>
            <person name="Liber J."/>
            <person name="Desiro A."/>
            <person name="Na H."/>
            <person name="Kennedy M."/>
            <person name="Barry K."/>
            <person name="Grigoriev I.V."/>
            <person name="Miller A.N."/>
            <person name="O'Donnell K."/>
            <person name="Stajich J.E."/>
            <person name="Bonito G."/>
        </authorList>
    </citation>
    <scope>NUCLEOTIDE SEQUENCE</scope>
    <source>
        <strain evidence="2">NRRL 2769</strain>
    </source>
</reference>
<dbReference type="SUPFAM" id="SSF55729">
    <property type="entry name" value="Acyl-CoA N-acyltransferases (Nat)"/>
    <property type="match status" value="1"/>
</dbReference>
<name>A0A9P6MPA1_9FUNG</name>
<accession>A0A9P6MPA1</accession>
<feature type="region of interest" description="Disordered" evidence="1">
    <location>
        <begin position="326"/>
        <end position="373"/>
    </location>
</feature>